<keyword evidence="3" id="KW-1185">Reference proteome</keyword>
<organism evidence="2 3">
    <name type="scientific">Shewanella litoralis</name>
    <dbReference type="NCBI Taxonomy" id="2282700"/>
    <lineage>
        <taxon>Bacteria</taxon>
        <taxon>Pseudomonadati</taxon>
        <taxon>Pseudomonadota</taxon>
        <taxon>Gammaproteobacteria</taxon>
        <taxon>Alteromonadales</taxon>
        <taxon>Shewanellaceae</taxon>
        <taxon>Shewanella</taxon>
    </lineage>
</organism>
<evidence type="ECO:0000256" key="1">
    <source>
        <dbReference type="SAM" id="Phobius"/>
    </source>
</evidence>
<feature type="transmembrane region" description="Helical" evidence="1">
    <location>
        <begin position="21"/>
        <end position="42"/>
    </location>
</feature>
<feature type="transmembrane region" description="Helical" evidence="1">
    <location>
        <begin position="62"/>
        <end position="85"/>
    </location>
</feature>
<evidence type="ECO:0008006" key="4">
    <source>
        <dbReference type="Google" id="ProtNLM"/>
    </source>
</evidence>
<feature type="transmembrane region" description="Helical" evidence="1">
    <location>
        <begin position="97"/>
        <end position="117"/>
    </location>
</feature>
<protein>
    <recommendedName>
        <fullName evidence="4">DUF962 domain-containing protein</fullName>
    </recommendedName>
</protein>
<evidence type="ECO:0000313" key="3">
    <source>
        <dbReference type="Proteomes" id="UP000619118"/>
    </source>
</evidence>
<accession>A0ABQ2R2A9</accession>
<feature type="transmembrane region" description="Helical" evidence="1">
    <location>
        <begin position="129"/>
        <end position="148"/>
    </location>
</feature>
<dbReference type="InterPro" id="IPR009305">
    <property type="entry name" value="Mpo1-like"/>
</dbReference>
<keyword evidence="1" id="KW-0812">Transmembrane</keyword>
<dbReference type="PANTHER" id="PTHR28026">
    <property type="entry name" value="DUF962 DOMAIN PROTEIN (AFU_ORTHOLOGUE AFUA_8G05310)"/>
    <property type="match status" value="1"/>
</dbReference>
<keyword evidence="1" id="KW-1133">Transmembrane helix</keyword>
<reference evidence="3" key="1">
    <citation type="journal article" date="2019" name="Int. J. Syst. Evol. Microbiol.">
        <title>The Global Catalogue of Microorganisms (GCM) 10K type strain sequencing project: providing services to taxonomists for standard genome sequencing and annotation.</title>
        <authorList>
            <consortium name="The Broad Institute Genomics Platform"/>
            <consortium name="The Broad Institute Genome Sequencing Center for Infectious Disease"/>
            <person name="Wu L."/>
            <person name="Ma J."/>
        </authorList>
    </citation>
    <scope>NUCLEOTIDE SEQUENCE [LARGE SCALE GENOMIC DNA]</scope>
    <source>
        <strain evidence="3">JCM 32306</strain>
    </source>
</reference>
<dbReference type="Pfam" id="PF06127">
    <property type="entry name" value="Mpo1-like"/>
    <property type="match status" value="1"/>
</dbReference>
<dbReference type="RefSeq" id="WP_160053059.1">
    <property type="nucleotide sequence ID" value="NZ_BMQX01000004.1"/>
</dbReference>
<evidence type="ECO:0000313" key="2">
    <source>
        <dbReference type="EMBL" id="GGQ10087.1"/>
    </source>
</evidence>
<gene>
    <name evidence="2" type="ORF">GCM10009411_08430</name>
</gene>
<keyword evidence="1" id="KW-0472">Membrane</keyword>
<dbReference type="Proteomes" id="UP000619118">
    <property type="component" value="Unassembled WGS sequence"/>
</dbReference>
<sequence>MKSAVEQLSTYKSVHLNPNNIRTHFVGVPMIIWSAFLMLGTLRSAWQDYQVSVAMVLTLVVLAYYTMLHVRLAIGLVLFIIPVLYTTEMVVHTEHPMLIALAVFVIGWVIQFVGHQYEKAKPAFMDDLNQLLIGPFFLMAELYFMFGWEKELAAEIKPLARDKRRALEAKLRGK</sequence>
<name>A0ABQ2R2A9_9GAMM</name>
<dbReference type="PANTHER" id="PTHR28026:SF9">
    <property type="entry name" value="2-HYDROXY-PALMITIC ACID DIOXYGENASE MPO1"/>
    <property type="match status" value="1"/>
</dbReference>
<dbReference type="EMBL" id="BMQX01000004">
    <property type="protein sequence ID" value="GGQ10087.1"/>
    <property type="molecule type" value="Genomic_DNA"/>
</dbReference>
<proteinExistence type="predicted"/>
<comment type="caution">
    <text evidence="2">The sequence shown here is derived from an EMBL/GenBank/DDBJ whole genome shotgun (WGS) entry which is preliminary data.</text>
</comment>